<keyword evidence="3" id="KW-1185">Reference proteome</keyword>
<evidence type="ECO:0000313" key="3">
    <source>
        <dbReference type="Proteomes" id="UP001144280"/>
    </source>
</evidence>
<organism evidence="2 3">
    <name type="scientific">Phytohabitans aurantiacus</name>
    <dbReference type="NCBI Taxonomy" id="3016789"/>
    <lineage>
        <taxon>Bacteria</taxon>
        <taxon>Bacillati</taxon>
        <taxon>Actinomycetota</taxon>
        <taxon>Actinomycetes</taxon>
        <taxon>Micromonosporales</taxon>
        <taxon>Micromonosporaceae</taxon>
    </lineage>
</organism>
<sequence length="114" mass="12399">MRLQGQLPSGQLLSAGGTTFDADDDMTNELGYATGEAAGNRLNFPGVNTVEVNPTEAAQTIVVFLAPETFRPAKLVLTDNSEPIKIRRRGGRGLERYSERLIVHCGQGHGCHYR</sequence>
<comment type="caution">
    <text evidence="2">The sequence shown here is derived from an EMBL/GenBank/DDBJ whole genome shotgun (WGS) entry which is preliminary data.</text>
</comment>
<protein>
    <submittedName>
        <fullName evidence="2">Uncharacterized protein</fullName>
    </submittedName>
</protein>
<gene>
    <name evidence="2" type="ORF">Pa4123_86420</name>
</gene>
<proteinExistence type="predicted"/>
<dbReference type="Proteomes" id="UP001144280">
    <property type="component" value="Unassembled WGS sequence"/>
</dbReference>
<reference evidence="2" key="1">
    <citation type="submission" date="2022-12" db="EMBL/GenBank/DDBJ databases">
        <title>New Phytohabitans aurantiacus sp. RD004123 nov., an actinomycete isolated from soil.</title>
        <authorList>
            <person name="Triningsih D.W."/>
            <person name="Harunari E."/>
            <person name="Igarashi Y."/>
        </authorList>
    </citation>
    <scope>NUCLEOTIDE SEQUENCE</scope>
    <source>
        <strain evidence="2">RD004123</strain>
    </source>
</reference>
<evidence type="ECO:0000256" key="1">
    <source>
        <dbReference type="SAM" id="MobiDB-lite"/>
    </source>
</evidence>
<accession>A0ABQ5R9D5</accession>
<feature type="region of interest" description="Disordered" evidence="1">
    <location>
        <begin position="1"/>
        <end position="20"/>
    </location>
</feature>
<dbReference type="EMBL" id="BSDI01000083">
    <property type="protein sequence ID" value="GLI03364.1"/>
    <property type="molecule type" value="Genomic_DNA"/>
</dbReference>
<evidence type="ECO:0000313" key="2">
    <source>
        <dbReference type="EMBL" id="GLI03364.1"/>
    </source>
</evidence>
<name>A0ABQ5R9D5_9ACTN</name>
<feature type="compositionally biased region" description="Low complexity" evidence="1">
    <location>
        <begin position="1"/>
        <end position="17"/>
    </location>
</feature>